<keyword evidence="4" id="KW-0028">Amino-acid biosynthesis</keyword>
<keyword evidence="6 12" id="KW-0274">FAD</keyword>
<dbReference type="GO" id="GO:0071949">
    <property type="term" value="F:FAD binding"/>
    <property type="evidence" value="ECO:0007669"/>
    <property type="project" value="TreeGrafter"/>
</dbReference>
<dbReference type="EC" id="1.5.1.54" evidence="12"/>
<evidence type="ECO:0000256" key="5">
    <source>
        <dbReference type="ARBA" id="ARBA00022630"/>
    </source>
</evidence>
<gene>
    <name evidence="13" type="ORF">CferDRAFT_0964</name>
</gene>
<evidence type="ECO:0000256" key="10">
    <source>
        <dbReference type="ARBA" id="ARBA00034478"/>
    </source>
</evidence>
<dbReference type="GO" id="GO:0035999">
    <property type="term" value="P:tetrahydrofolate interconversion"/>
    <property type="evidence" value="ECO:0007669"/>
    <property type="project" value="UniProtKB-UniPathway"/>
</dbReference>
<reference evidence="13 14" key="2">
    <citation type="submission" date="2006-07" db="EMBL/GenBank/DDBJ databases">
        <title>Sequencing of the draft genome and assembly of Chlorobium ferroxidans DSM 13031.</title>
        <authorList>
            <consortium name="US DOE Joint Genome Institute (JGI-PGF)"/>
            <person name="Copeland A."/>
            <person name="Lucas S."/>
            <person name="Lapidus A."/>
            <person name="Barry K."/>
            <person name="Glavina del Rio T."/>
            <person name="Dalin E."/>
            <person name="Tice H."/>
            <person name="Bruce D."/>
            <person name="Pitluck S."/>
            <person name="Richardson P."/>
        </authorList>
    </citation>
    <scope>NUCLEOTIDE SEQUENCE [LARGE SCALE GENOMIC DNA]</scope>
    <source>
        <strain evidence="13 14">DSM 13031</strain>
    </source>
</reference>
<dbReference type="PANTHER" id="PTHR45754:SF3">
    <property type="entry name" value="METHYLENETETRAHYDROFOLATE REDUCTASE (NADPH)"/>
    <property type="match status" value="1"/>
</dbReference>
<name>Q0YRM1_9CHLB</name>
<protein>
    <recommendedName>
        <fullName evidence="12">Methylenetetrahydrofolate reductase</fullName>
        <ecNumber evidence="12">1.5.1.54</ecNumber>
    </recommendedName>
</protein>
<comment type="caution">
    <text evidence="13">The sequence shown here is derived from an EMBL/GenBank/DDBJ whole genome shotgun (WGS) entry which is preliminary data.</text>
</comment>
<dbReference type="AlphaFoldDB" id="Q0YRM1"/>
<dbReference type="GO" id="GO:0009086">
    <property type="term" value="P:methionine biosynthetic process"/>
    <property type="evidence" value="ECO:0007669"/>
    <property type="project" value="UniProtKB-KW"/>
</dbReference>
<comment type="pathway">
    <text evidence="2 12">One-carbon metabolism; tetrahydrofolate interconversion.</text>
</comment>
<dbReference type="InterPro" id="IPR029041">
    <property type="entry name" value="FAD-linked_oxidoreductase-like"/>
</dbReference>
<evidence type="ECO:0000256" key="3">
    <source>
        <dbReference type="ARBA" id="ARBA00006743"/>
    </source>
</evidence>
<evidence type="ECO:0000256" key="2">
    <source>
        <dbReference type="ARBA" id="ARBA00004777"/>
    </source>
</evidence>
<reference evidence="13 14" key="1">
    <citation type="submission" date="2006-07" db="EMBL/GenBank/DDBJ databases">
        <title>Annotation of the draft genome assembly of Chlorobium ferroxidans DSM 13031.</title>
        <authorList>
            <consortium name="US DOE Joint Genome Institute (JGI-ORNL)"/>
            <person name="Larimer F."/>
            <person name="Land M."/>
            <person name="Hauser L."/>
        </authorList>
    </citation>
    <scope>NUCLEOTIDE SEQUENCE [LARGE SCALE GENOMIC DNA]</scope>
    <source>
        <strain evidence="13 14">DSM 13031</strain>
    </source>
</reference>
<dbReference type="SUPFAM" id="SSF51730">
    <property type="entry name" value="FAD-linked oxidoreductase"/>
    <property type="match status" value="1"/>
</dbReference>
<evidence type="ECO:0000256" key="9">
    <source>
        <dbReference type="ARBA" id="ARBA00023167"/>
    </source>
</evidence>
<evidence type="ECO:0000313" key="13">
    <source>
        <dbReference type="EMBL" id="EAT58990.1"/>
    </source>
</evidence>
<evidence type="ECO:0000256" key="7">
    <source>
        <dbReference type="ARBA" id="ARBA00023002"/>
    </source>
</evidence>
<dbReference type="CDD" id="cd00537">
    <property type="entry name" value="MTHFR"/>
    <property type="match status" value="1"/>
</dbReference>
<keyword evidence="14" id="KW-1185">Reference proteome</keyword>
<dbReference type="PANTHER" id="PTHR45754">
    <property type="entry name" value="METHYLENETETRAHYDROFOLATE REDUCTASE"/>
    <property type="match status" value="1"/>
</dbReference>
<comment type="catalytic activity">
    <reaction evidence="11">
        <text>(6S)-5-methyl-5,6,7,8-tetrahydrofolate + NAD(+) = (6R)-5,10-methylene-5,6,7,8-tetrahydrofolate + NADH + H(+)</text>
        <dbReference type="Rhea" id="RHEA:19821"/>
        <dbReference type="ChEBI" id="CHEBI:15378"/>
        <dbReference type="ChEBI" id="CHEBI:15636"/>
        <dbReference type="ChEBI" id="CHEBI:18608"/>
        <dbReference type="ChEBI" id="CHEBI:57540"/>
        <dbReference type="ChEBI" id="CHEBI:57945"/>
        <dbReference type="EC" id="1.5.1.54"/>
    </reaction>
    <physiologicalReaction direction="right-to-left" evidence="11">
        <dbReference type="Rhea" id="RHEA:19823"/>
    </physiologicalReaction>
</comment>
<evidence type="ECO:0000256" key="1">
    <source>
        <dbReference type="ARBA" id="ARBA00001974"/>
    </source>
</evidence>
<comment type="cofactor">
    <cofactor evidence="1 12">
        <name>FAD</name>
        <dbReference type="ChEBI" id="CHEBI:57692"/>
    </cofactor>
</comment>
<dbReference type="GO" id="GO:0005829">
    <property type="term" value="C:cytosol"/>
    <property type="evidence" value="ECO:0007669"/>
    <property type="project" value="InterPro"/>
</dbReference>
<evidence type="ECO:0000256" key="12">
    <source>
        <dbReference type="RuleBase" id="RU003862"/>
    </source>
</evidence>
<proteinExistence type="inferred from homology"/>
<keyword evidence="5 12" id="KW-0285">Flavoprotein</keyword>
<dbReference type="GO" id="GO:0106312">
    <property type="term" value="F:methylenetetrahydrofolate reductase (NADH) activity"/>
    <property type="evidence" value="ECO:0007669"/>
    <property type="project" value="UniProtKB-EC"/>
</dbReference>
<dbReference type="NCBIfam" id="TIGR00676">
    <property type="entry name" value="fadh2"/>
    <property type="match status" value="1"/>
</dbReference>
<accession>Q0YRM1</accession>
<comment type="similarity">
    <text evidence="3 12">Belongs to the methylenetetrahydrofolate reductase family.</text>
</comment>
<dbReference type="EMBL" id="AASE01000009">
    <property type="protein sequence ID" value="EAT58990.1"/>
    <property type="molecule type" value="Genomic_DNA"/>
</dbReference>
<evidence type="ECO:0000313" key="14">
    <source>
        <dbReference type="Proteomes" id="UP000004162"/>
    </source>
</evidence>
<evidence type="ECO:0000256" key="11">
    <source>
        <dbReference type="ARBA" id="ARBA00048628"/>
    </source>
</evidence>
<keyword evidence="7 12" id="KW-0560">Oxidoreductase</keyword>
<dbReference type="Proteomes" id="UP000004162">
    <property type="component" value="Unassembled WGS sequence"/>
</dbReference>
<dbReference type="InterPro" id="IPR004620">
    <property type="entry name" value="MTHF_reductase_bac"/>
</dbReference>
<evidence type="ECO:0000256" key="8">
    <source>
        <dbReference type="ARBA" id="ARBA00023027"/>
    </source>
</evidence>
<evidence type="ECO:0000256" key="6">
    <source>
        <dbReference type="ARBA" id="ARBA00022827"/>
    </source>
</evidence>
<keyword evidence="8" id="KW-0520">NAD</keyword>
<evidence type="ECO:0000256" key="4">
    <source>
        <dbReference type="ARBA" id="ARBA00022605"/>
    </source>
</evidence>
<organism evidence="13 14">
    <name type="scientific">Chlorobium ferrooxidans DSM 13031</name>
    <dbReference type="NCBI Taxonomy" id="377431"/>
    <lineage>
        <taxon>Bacteria</taxon>
        <taxon>Pseudomonadati</taxon>
        <taxon>Chlorobiota</taxon>
        <taxon>Chlorobiia</taxon>
        <taxon>Chlorobiales</taxon>
        <taxon>Chlorobiaceae</taxon>
        <taxon>Chlorobium/Pelodictyon group</taxon>
        <taxon>Chlorobium</taxon>
    </lineage>
</organism>
<comment type="pathway">
    <text evidence="10">Amino-acid biosynthesis; L-methionine biosynthesis via de novo pathway.</text>
</comment>
<dbReference type="UniPathway" id="UPA00193"/>
<keyword evidence="9" id="KW-0486">Methionine biosynthesis</keyword>
<dbReference type="InterPro" id="IPR003171">
    <property type="entry name" value="Mehydrof_redctse-like"/>
</dbReference>
<sequence length="328" mass="36310">MVPGRSALSAPASVYFSLQANHCFVYCSFSKKLLNIIFFMLVKEILDAAVKPVFSFEFFPPKKDEEWETLFKTIAALSPLNPSYVSVTYGAGGSTRSRTHDLVTKIQRETGLTVVSHLTCICSDREETGSILQNYRDNGINNVLALRGDKPAGTATLAEAIKDFPHAIDLIRFIKTNYPDIGVGVAGFPEGHPETPNRLQEIDYLKEKIDAGADYIVTQLFFDNRDFFDFVERCTIAGITVPIIPGIMPITTRKGMIRMSELALGARVPAPLMKKVLSASDDAGVASVGIEWATMQVQELIDNHIKGVHFYTLNMADATLRIFNNLHQ</sequence>
<dbReference type="Gene3D" id="3.20.20.220">
    <property type="match status" value="1"/>
</dbReference>
<dbReference type="Pfam" id="PF02219">
    <property type="entry name" value="MTHFR"/>
    <property type="match status" value="1"/>
</dbReference>